<dbReference type="Proteomes" id="UP001500013">
    <property type="component" value="Unassembled WGS sequence"/>
</dbReference>
<name>A0ABN2SAQ4_9MICO</name>
<evidence type="ECO:0000313" key="2">
    <source>
        <dbReference type="Proteomes" id="UP001500013"/>
    </source>
</evidence>
<evidence type="ECO:0008006" key="3">
    <source>
        <dbReference type="Google" id="ProtNLM"/>
    </source>
</evidence>
<protein>
    <recommendedName>
        <fullName evidence="3">Glyoxalase-like protein</fullName>
    </recommendedName>
</protein>
<accession>A0ABN2SAQ4</accession>
<dbReference type="EMBL" id="BAAAPU010000007">
    <property type="protein sequence ID" value="GAA1983425.1"/>
    <property type="molecule type" value="Genomic_DNA"/>
</dbReference>
<reference evidence="1 2" key="1">
    <citation type="journal article" date="2019" name="Int. J. Syst. Evol. Microbiol.">
        <title>The Global Catalogue of Microorganisms (GCM) 10K type strain sequencing project: providing services to taxonomists for standard genome sequencing and annotation.</title>
        <authorList>
            <consortium name="The Broad Institute Genomics Platform"/>
            <consortium name="The Broad Institute Genome Sequencing Center for Infectious Disease"/>
            <person name="Wu L."/>
            <person name="Ma J."/>
        </authorList>
    </citation>
    <scope>NUCLEOTIDE SEQUENCE [LARGE SCALE GENOMIC DNA]</scope>
    <source>
        <strain evidence="1 2">JCM 15628</strain>
    </source>
</reference>
<gene>
    <name evidence="1" type="ORF">GCM10009817_26040</name>
</gene>
<sequence length="252" mass="27490">MTSLVEGVDHVYIPVVDGAAVFTALVEQLELPVLWPFTAFGSFASGGVSVGSIKLELLEANEVSPWSLPAEPPRIQGLAFRPSRPVDDAYLAELDRRAIGHSEPEHFERDGRPAWTNVYVEGLVSGRAGAFVCDYHVPESRDVDRRRRLLQDCHGGRLGVLDTAELVVVTRDPDAARRRWQPLLDPVQPNPRGTWRLPLGPAVTVAQGEEERVGDLVLAVRSVEGALRVWEAVDPAVARLPLRFTAAGTPSG</sequence>
<dbReference type="RefSeq" id="WP_344063042.1">
    <property type="nucleotide sequence ID" value="NZ_BAAAPU010000007.1"/>
</dbReference>
<comment type="caution">
    <text evidence="1">The sequence shown here is derived from an EMBL/GenBank/DDBJ whole genome shotgun (WGS) entry which is preliminary data.</text>
</comment>
<keyword evidence="2" id="KW-1185">Reference proteome</keyword>
<proteinExistence type="predicted"/>
<evidence type="ECO:0000313" key="1">
    <source>
        <dbReference type="EMBL" id="GAA1983425.1"/>
    </source>
</evidence>
<organism evidence="1 2">
    <name type="scientific">Terrabacter lapilli</name>
    <dbReference type="NCBI Taxonomy" id="436231"/>
    <lineage>
        <taxon>Bacteria</taxon>
        <taxon>Bacillati</taxon>
        <taxon>Actinomycetota</taxon>
        <taxon>Actinomycetes</taxon>
        <taxon>Micrococcales</taxon>
        <taxon>Intrasporangiaceae</taxon>
        <taxon>Terrabacter</taxon>
    </lineage>
</organism>